<sequence>MGEGWYPPGRIIMDYLVNISKRRAFWSLNEDILKITILTTNTPYPSRKIRHYYSEDQYAVSIKEDTAYPCLHSPKTTENKAQYVVSRETQYAVFKIWKEYNILEDIKRGPYSKKSPIRLRMTKVIKREFEKIKDVKVEDVSLTYDKPLEVFNNEVSRLSGMDDDLFTYEVEVANIPCDSKMDDDSEQEADDDMGGDDEVELIDEESSDDEDNDLRPMKITRMIGSINGTRTYHGSMRSHGLTPEFGPNPHQLNILTSLSTIRLGVRNGQHVVGRTMDTDYEWYEALEDCKLKNEALRNKAIMKGFIKDDDDESHSKQMKRWNIYANYDDAYEINHEKRQNYVKFVSRRCLVGVVLLVKDCRMINHSKRRAFWSLNEDILKITILKTNTPYPSRKIQRIRAATHQRPQRIKLNTPIRESYDAVFKIWNEYNILEDIKCGPYSKKSPIRRDLDNSTSNVLIPLDSWTSGLLVYELSIKRCYLKTLSYEPTVSSLNDEIDFRIPFDDSDNEDYTVIFDKNSFSYKIISTNDLKTDSKNDNEKVNMPSLPPPELTVSCFDDLDFFNDFENEFPAIVYNDAQMSKSDLLTEPILSPQHIVEFDLYDETSLFEYDKEEQNVLYFNDLFPFNIIHPNDLKLEKDNDDNEVDIIQSSRGNEITRGIAVIMEYLVSSRKRGIMVLNEDYFEDYYSDKPIDVITRKILVLCMHSPPPSKDHKGKTCQYAISSEDQYAVLET</sequence>
<gene>
    <name evidence="2" type="ORF">Tco_0938708</name>
</gene>
<evidence type="ECO:0000256" key="1">
    <source>
        <dbReference type="SAM" id="MobiDB-lite"/>
    </source>
</evidence>
<comment type="caution">
    <text evidence="2">The sequence shown here is derived from an EMBL/GenBank/DDBJ whole genome shotgun (WGS) entry which is preliminary data.</text>
</comment>
<feature type="compositionally biased region" description="Acidic residues" evidence="1">
    <location>
        <begin position="181"/>
        <end position="196"/>
    </location>
</feature>
<evidence type="ECO:0000313" key="2">
    <source>
        <dbReference type="EMBL" id="GJT38843.1"/>
    </source>
</evidence>
<keyword evidence="3" id="KW-1185">Reference proteome</keyword>
<dbReference type="EMBL" id="BQNB010015337">
    <property type="protein sequence ID" value="GJT38843.1"/>
    <property type="molecule type" value="Genomic_DNA"/>
</dbReference>
<name>A0ABQ5DIY1_9ASTR</name>
<organism evidence="2 3">
    <name type="scientific">Tanacetum coccineum</name>
    <dbReference type="NCBI Taxonomy" id="301880"/>
    <lineage>
        <taxon>Eukaryota</taxon>
        <taxon>Viridiplantae</taxon>
        <taxon>Streptophyta</taxon>
        <taxon>Embryophyta</taxon>
        <taxon>Tracheophyta</taxon>
        <taxon>Spermatophyta</taxon>
        <taxon>Magnoliopsida</taxon>
        <taxon>eudicotyledons</taxon>
        <taxon>Gunneridae</taxon>
        <taxon>Pentapetalae</taxon>
        <taxon>asterids</taxon>
        <taxon>campanulids</taxon>
        <taxon>Asterales</taxon>
        <taxon>Asteraceae</taxon>
        <taxon>Asteroideae</taxon>
        <taxon>Anthemideae</taxon>
        <taxon>Anthemidinae</taxon>
        <taxon>Tanacetum</taxon>
    </lineage>
</organism>
<dbReference type="Proteomes" id="UP001151760">
    <property type="component" value="Unassembled WGS sequence"/>
</dbReference>
<protein>
    <submittedName>
        <fullName evidence="2">Uncharacterized protein</fullName>
    </submittedName>
</protein>
<feature type="region of interest" description="Disordered" evidence="1">
    <location>
        <begin position="177"/>
        <end position="196"/>
    </location>
</feature>
<proteinExistence type="predicted"/>
<evidence type="ECO:0000313" key="3">
    <source>
        <dbReference type="Proteomes" id="UP001151760"/>
    </source>
</evidence>
<accession>A0ABQ5DIY1</accession>
<reference evidence="2" key="2">
    <citation type="submission" date="2022-01" db="EMBL/GenBank/DDBJ databases">
        <authorList>
            <person name="Yamashiro T."/>
            <person name="Shiraishi A."/>
            <person name="Satake H."/>
            <person name="Nakayama K."/>
        </authorList>
    </citation>
    <scope>NUCLEOTIDE SEQUENCE</scope>
</reference>
<reference evidence="2" key="1">
    <citation type="journal article" date="2022" name="Int. J. Mol. Sci.">
        <title>Draft Genome of Tanacetum Coccineum: Genomic Comparison of Closely Related Tanacetum-Family Plants.</title>
        <authorList>
            <person name="Yamashiro T."/>
            <person name="Shiraishi A."/>
            <person name="Nakayama K."/>
            <person name="Satake H."/>
        </authorList>
    </citation>
    <scope>NUCLEOTIDE SEQUENCE</scope>
</reference>